<feature type="transmembrane region" description="Helical" evidence="16">
    <location>
        <begin position="42"/>
        <end position="68"/>
    </location>
</feature>
<sequence>MDLLRAIIDNFSFLAMLYAANYILAFVCIVREIMNSRTSQGTIAWLLSLLILPFPTTIVYLIFGWKYFDDYAETQTQSGRNWRLARSEDMRIVDRATGDDWPVLRKVAELPFLYGNAATLLIDGEETFASIFDGIARARNYILVQFYIVRDDDLGRRFADALIARARDGVKIFFLYDDAGSTGLPRRYRQRLRDHGIEVYGFNHRHPLLRLYGLTRINYRNHRKNVVIDGLEAWVGGHNIGDEYLGKDPKLGRWRDTHVHVSGPAALACALMFREDWHWSTGNELPIRYPTDIPTPGDQPVLVMPTGPADTLEDCAIAFTEVISQARERLWIVSPYFVPGIEIQTALYAASLRGVDVRILLPRKPDHMLVWLASYAHADQMVAHGIKVHRYSDGFLHQKVILCDDRIAGVGTVNFDYRSFNINFEATLWFTHKAMIGNIERMLETDFEASYLTTERNLERRSFFFRLLCQGARLFSPIL</sequence>
<organism evidence="18 19">
    <name type="scientific">Pelagibacterium lacus</name>
    <dbReference type="NCBI Taxonomy" id="2282655"/>
    <lineage>
        <taxon>Bacteria</taxon>
        <taxon>Pseudomonadati</taxon>
        <taxon>Pseudomonadota</taxon>
        <taxon>Alphaproteobacteria</taxon>
        <taxon>Hyphomicrobiales</taxon>
        <taxon>Devosiaceae</taxon>
        <taxon>Pelagibacterium</taxon>
    </lineage>
</organism>
<dbReference type="Pfam" id="PF13091">
    <property type="entry name" value="PLDc_2"/>
    <property type="match status" value="2"/>
</dbReference>
<dbReference type="Pfam" id="PF13396">
    <property type="entry name" value="PLDc_N"/>
    <property type="match status" value="1"/>
</dbReference>
<keyword evidence="10 16" id="KW-1133">Transmembrane helix</keyword>
<keyword evidence="19" id="KW-1185">Reference proteome</keyword>
<evidence type="ECO:0000256" key="1">
    <source>
        <dbReference type="ARBA" id="ARBA00003145"/>
    </source>
</evidence>
<dbReference type="PROSITE" id="PS50035">
    <property type="entry name" value="PLD"/>
    <property type="match status" value="2"/>
</dbReference>
<dbReference type="AlphaFoldDB" id="A0A369W3C9"/>
<evidence type="ECO:0000256" key="10">
    <source>
        <dbReference type="ARBA" id="ARBA00022989"/>
    </source>
</evidence>
<feature type="transmembrane region" description="Helical" evidence="16">
    <location>
        <begin position="12"/>
        <end position="30"/>
    </location>
</feature>
<keyword evidence="4" id="KW-1003">Cell membrane</keyword>
<dbReference type="GO" id="GO:0008808">
    <property type="term" value="F:cardiolipin synthase activity"/>
    <property type="evidence" value="ECO:0007669"/>
    <property type="project" value="UniProtKB-UniRule"/>
</dbReference>
<dbReference type="InterPro" id="IPR025202">
    <property type="entry name" value="PLD-like_dom"/>
</dbReference>
<evidence type="ECO:0000256" key="8">
    <source>
        <dbReference type="ARBA" id="ARBA00022692"/>
    </source>
</evidence>
<evidence type="ECO:0000256" key="3">
    <source>
        <dbReference type="ARBA" id="ARBA00004651"/>
    </source>
</evidence>
<protein>
    <recommendedName>
        <fullName evidence="15">Cardiolipin synthase</fullName>
        <ecNumber evidence="15">2.7.8.-</ecNumber>
    </recommendedName>
</protein>
<keyword evidence="11" id="KW-0443">Lipid metabolism</keyword>
<dbReference type="OrthoDB" id="9762009at2"/>
<evidence type="ECO:0000259" key="17">
    <source>
        <dbReference type="PROSITE" id="PS50035"/>
    </source>
</evidence>
<evidence type="ECO:0000256" key="2">
    <source>
        <dbReference type="ARBA" id="ARBA00004613"/>
    </source>
</evidence>
<keyword evidence="13" id="KW-0594">Phospholipid biosynthesis</keyword>
<evidence type="ECO:0000256" key="4">
    <source>
        <dbReference type="ARBA" id="ARBA00022475"/>
    </source>
</evidence>
<comment type="caution">
    <text evidence="18">The sequence shown here is derived from an EMBL/GenBank/DDBJ whole genome shotgun (WGS) entry which is preliminary data.</text>
</comment>
<dbReference type="PANTHER" id="PTHR21248">
    <property type="entry name" value="CARDIOLIPIN SYNTHASE"/>
    <property type="match status" value="1"/>
</dbReference>
<dbReference type="NCBIfam" id="TIGR04265">
    <property type="entry name" value="bac_cardiolipin"/>
    <property type="match status" value="1"/>
</dbReference>
<name>A0A369W3C9_9HYPH</name>
<feature type="domain" description="PLD phosphodiesterase" evidence="17">
    <location>
        <begin position="392"/>
        <end position="419"/>
    </location>
</feature>
<dbReference type="InterPro" id="IPR001736">
    <property type="entry name" value="PLipase_D/transphosphatidylase"/>
</dbReference>
<dbReference type="GO" id="GO:0005576">
    <property type="term" value="C:extracellular region"/>
    <property type="evidence" value="ECO:0007669"/>
    <property type="project" value="UniProtKB-SubCell"/>
</dbReference>
<dbReference type="InterPro" id="IPR027379">
    <property type="entry name" value="CLS_N"/>
</dbReference>
<keyword evidence="9" id="KW-0677">Repeat</keyword>
<keyword evidence="6" id="KW-0964">Secreted</keyword>
<dbReference type="Gene3D" id="3.30.870.10">
    <property type="entry name" value="Endonuclease Chain A"/>
    <property type="match status" value="2"/>
</dbReference>
<evidence type="ECO:0000313" key="18">
    <source>
        <dbReference type="EMBL" id="RDE08497.1"/>
    </source>
</evidence>
<dbReference type="SMART" id="SM00155">
    <property type="entry name" value="PLDc"/>
    <property type="match status" value="2"/>
</dbReference>
<dbReference type="EMBL" id="QQNH01000016">
    <property type="protein sequence ID" value="RDE08497.1"/>
    <property type="molecule type" value="Genomic_DNA"/>
</dbReference>
<evidence type="ECO:0000256" key="11">
    <source>
        <dbReference type="ARBA" id="ARBA00023098"/>
    </source>
</evidence>
<evidence type="ECO:0000256" key="12">
    <source>
        <dbReference type="ARBA" id="ARBA00023136"/>
    </source>
</evidence>
<evidence type="ECO:0000256" key="5">
    <source>
        <dbReference type="ARBA" id="ARBA00022516"/>
    </source>
</evidence>
<feature type="domain" description="PLD phosphodiesterase" evidence="17">
    <location>
        <begin position="217"/>
        <end position="244"/>
    </location>
</feature>
<dbReference type="InterPro" id="IPR022924">
    <property type="entry name" value="Cardiolipin_synthase"/>
</dbReference>
<evidence type="ECO:0000313" key="19">
    <source>
        <dbReference type="Proteomes" id="UP000253759"/>
    </source>
</evidence>
<dbReference type="SUPFAM" id="SSF56024">
    <property type="entry name" value="Phospholipase D/nuclease"/>
    <property type="match status" value="2"/>
</dbReference>
<proteinExistence type="predicted"/>
<keyword evidence="5" id="KW-0444">Lipid biosynthesis</keyword>
<dbReference type="Proteomes" id="UP000253759">
    <property type="component" value="Unassembled WGS sequence"/>
</dbReference>
<evidence type="ECO:0000256" key="7">
    <source>
        <dbReference type="ARBA" id="ARBA00022679"/>
    </source>
</evidence>
<reference evidence="19" key="1">
    <citation type="submission" date="2018-07" db="EMBL/GenBank/DDBJ databases">
        <authorList>
            <person name="Liu B.-T."/>
            <person name="Du Z."/>
        </authorList>
    </citation>
    <scope>NUCLEOTIDE SEQUENCE [LARGE SCALE GENOMIC DNA]</scope>
    <source>
        <strain evidence="19">XYN52</strain>
    </source>
</reference>
<dbReference type="GO" id="GO:0005886">
    <property type="term" value="C:plasma membrane"/>
    <property type="evidence" value="ECO:0007669"/>
    <property type="project" value="UniProtKB-SubCell"/>
</dbReference>
<evidence type="ECO:0000256" key="6">
    <source>
        <dbReference type="ARBA" id="ARBA00022525"/>
    </source>
</evidence>
<evidence type="ECO:0000256" key="9">
    <source>
        <dbReference type="ARBA" id="ARBA00022737"/>
    </source>
</evidence>
<comment type="function">
    <text evidence="1">Could be a virulence factor.</text>
</comment>
<accession>A0A369W3C9</accession>
<keyword evidence="14" id="KW-1208">Phospholipid metabolism</keyword>
<evidence type="ECO:0000256" key="16">
    <source>
        <dbReference type="SAM" id="Phobius"/>
    </source>
</evidence>
<dbReference type="GO" id="GO:0032049">
    <property type="term" value="P:cardiolipin biosynthetic process"/>
    <property type="evidence" value="ECO:0007669"/>
    <property type="project" value="UniProtKB-UniRule"/>
</dbReference>
<dbReference type="PANTHER" id="PTHR21248:SF22">
    <property type="entry name" value="PHOSPHOLIPASE D"/>
    <property type="match status" value="1"/>
</dbReference>
<dbReference type="CDD" id="cd09155">
    <property type="entry name" value="PLDc_PaCLS_like_1"/>
    <property type="match status" value="1"/>
</dbReference>
<keyword evidence="8 16" id="KW-0812">Transmembrane</keyword>
<keyword evidence="12 16" id="KW-0472">Membrane</keyword>
<evidence type="ECO:0000256" key="14">
    <source>
        <dbReference type="ARBA" id="ARBA00023264"/>
    </source>
</evidence>
<evidence type="ECO:0000256" key="13">
    <source>
        <dbReference type="ARBA" id="ARBA00023209"/>
    </source>
</evidence>
<dbReference type="EC" id="2.7.8.-" evidence="15"/>
<gene>
    <name evidence="18" type="primary">cls</name>
    <name evidence="18" type="ORF">DVH29_11555</name>
</gene>
<evidence type="ECO:0000256" key="15">
    <source>
        <dbReference type="NCBIfam" id="TIGR04265"/>
    </source>
</evidence>
<dbReference type="RefSeq" id="WP_114646335.1">
    <property type="nucleotide sequence ID" value="NZ_QQNH01000016.1"/>
</dbReference>
<comment type="subcellular location">
    <subcellularLocation>
        <location evidence="3">Cell membrane</location>
        <topology evidence="3">Multi-pass membrane protein</topology>
    </subcellularLocation>
    <subcellularLocation>
        <location evidence="2">Secreted</location>
    </subcellularLocation>
</comment>
<keyword evidence="7" id="KW-0808">Transferase</keyword>